<dbReference type="Pfam" id="PF22936">
    <property type="entry name" value="Pol_BBD"/>
    <property type="match status" value="1"/>
</dbReference>
<comment type="caution">
    <text evidence="4">The sequence shown here is derived from an EMBL/GenBank/DDBJ whole genome shotgun (WGS) entry which is preliminary data.</text>
</comment>
<dbReference type="GO" id="GO:0003676">
    <property type="term" value="F:nucleic acid binding"/>
    <property type="evidence" value="ECO:0007669"/>
    <property type="project" value="InterPro"/>
</dbReference>
<dbReference type="GO" id="GO:0008270">
    <property type="term" value="F:zinc ion binding"/>
    <property type="evidence" value="ECO:0007669"/>
    <property type="project" value="UniProtKB-KW"/>
</dbReference>
<dbReference type="InterPro" id="IPR054722">
    <property type="entry name" value="PolX-like_BBD"/>
</dbReference>
<name>A0A8J5LUJ7_ZINOF</name>
<reference evidence="4 5" key="1">
    <citation type="submission" date="2020-08" db="EMBL/GenBank/DDBJ databases">
        <title>Plant Genome Project.</title>
        <authorList>
            <person name="Zhang R.-G."/>
        </authorList>
    </citation>
    <scope>NUCLEOTIDE SEQUENCE [LARGE SCALE GENOMIC DNA]</scope>
    <source>
        <tissue evidence="4">Rhizome</tissue>
    </source>
</reference>
<evidence type="ECO:0000313" key="5">
    <source>
        <dbReference type="Proteomes" id="UP000734854"/>
    </source>
</evidence>
<dbReference type="CDD" id="cd09272">
    <property type="entry name" value="RNase_HI_RT_Ty1"/>
    <property type="match status" value="1"/>
</dbReference>
<evidence type="ECO:0000256" key="2">
    <source>
        <dbReference type="SAM" id="MobiDB-lite"/>
    </source>
</evidence>
<dbReference type="Pfam" id="PF14223">
    <property type="entry name" value="Retrotran_gag_2"/>
    <property type="match status" value="2"/>
</dbReference>
<dbReference type="InterPro" id="IPR001878">
    <property type="entry name" value="Znf_CCHC"/>
</dbReference>
<evidence type="ECO:0000256" key="1">
    <source>
        <dbReference type="PROSITE-ProRule" id="PRU00047"/>
    </source>
</evidence>
<feature type="domain" description="CCHC-type" evidence="3">
    <location>
        <begin position="561"/>
        <end position="575"/>
    </location>
</feature>
<dbReference type="Proteomes" id="UP000734854">
    <property type="component" value="Unassembled WGS sequence"/>
</dbReference>
<evidence type="ECO:0000259" key="3">
    <source>
        <dbReference type="PROSITE" id="PS50158"/>
    </source>
</evidence>
<dbReference type="InterPro" id="IPR025724">
    <property type="entry name" value="GAG-pre-integrase_dom"/>
</dbReference>
<keyword evidence="1" id="KW-0862">Zinc</keyword>
<keyword evidence="1" id="KW-0863">Zinc-finger</keyword>
<dbReference type="PROSITE" id="PS50158">
    <property type="entry name" value="ZF_CCHC"/>
    <property type="match status" value="1"/>
</dbReference>
<evidence type="ECO:0000313" key="4">
    <source>
        <dbReference type="EMBL" id="KAG6526049.1"/>
    </source>
</evidence>
<dbReference type="PANTHER" id="PTHR35317">
    <property type="entry name" value="OS04G0629600 PROTEIN"/>
    <property type="match status" value="1"/>
</dbReference>
<dbReference type="Pfam" id="PF13976">
    <property type="entry name" value="gag_pre-integrs"/>
    <property type="match status" value="1"/>
</dbReference>
<keyword evidence="5" id="KW-1185">Reference proteome</keyword>
<feature type="compositionally biased region" description="Basic residues" evidence="2">
    <location>
        <begin position="526"/>
        <end position="538"/>
    </location>
</feature>
<dbReference type="EMBL" id="JACMSC010000004">
    <property type="protein sequence ID" value="KAG6526049.1"/>
    <property type="molecule type" value="Genomic_DNA"/>
</dbReference>
<keyword evidence="1" id="KW-0479">Metal-binding</keyword>
<sequence>MSMGNPIMSLLANNTLTGENFPKWKSNINIVLVSENNRFVLTEECPPVPPANATRAVRELYDRWIASNNKAKAYMLASMSDALRSKMEPKECAFEIMESLQEMFGQQSEQARHEATRKYTNARMILGTHVRDHVMQMTNYFSEAEMHGAVIDEGTQVSIILNSLSSDFIPFTSNYIMNKLNYGMTQLLNELQTFEAILGLVKNKAEANIVNKPNSSKGLKRKMAKGGKSGELERKIVALEELRQPVKNSGDLQILGANSRYFKTLYARFSKMLYLFESDALESLNSVFLRLVSVSHDDVHRLLLSRSSPLRSPALTSDGVRLFSSPSPDAASVDEAPDLLMLSGLSEGADANSQRRDQLALGQIHQGVDYSIFGLIANAKTAKEAWDTLKLSYKGVDRAQKSKLQSLRRLYDRCEMSSTETVEHYFSRLTDLVNKMRLYGDKIGDDAVVEKILRTIPLKYDHVVASIQESHDIELLTIAELKGMIESHIDRIEAKTETPANEEALKSQVTLNTTDSSQRGGGFNRGRGRARRGYRGRGRGNYSNQGRSGDNAMQERFSAHCYNCGKYGHKIADCRYKKFNNHGNQANIAGNYGEDSNESETLLLASNSLPANENVWFLDTGCSNHMCGRRELFSELDESIQSEVTFGNKTKVPILGKGKQLKDGSQNFISDVFYVPELHQNLLSMGQLSEKGYKICIIQGYCIITDGNGKLIAKVKMSQNRLFPLKIQHKFLSCFNSEILDDNWLWHMRFGHFHFSGLNYLARKKLVFELPDIVKSNHVCETCLIGKKHREPFPVGKSWRATKQLELIHSDLCTVEVPSLGDSDWAGDVETRKSTSGYAFHLGSAIFSWSSKKQPVVALSTTEAEYIAATNCAMQAIWLRKILDFLQHKQDGPTTIFCDNKSTIALSKNPVFHGRSKHIDIKYHKIREWVAEKQINIEYCPSECQVADIFTKPMKTEIFLKLKKAIGMANICDLV</sequence>
<gene>
    <name evidence="4" type="ORF">ZIOFF_016024</name>
</gene>
<accession>A0A8J5LUJ7</accession>
<dbReference type="AlphaFoldDB" id="A0A8J5LUJ7"/>
<dbReference type="PANTHER" id="PTHR35317:SF35">
    <property type="entry name" value="DUF4219 DOMAIN-CONTAINING PROTEIN"/>
    <property type="match status" value="1"/>
</dbReference>
<feature type="compositionally biased region" description="Low complexity" evidence="2">
    <location>
        <begin position="540"/>
        <end position="549"/>
    </location>
</feature>
<proteinExistence type="predicted"/>
<feature type="region of interest" description="Disordered" evidence="2">
    <location>
        <begin position="497"/>
        <end position="550"/>
    </location>
</feature>
<protein>
    <recommendedName>
        <fullName evidence="3">CCHC-type domain-containing protein</fullName>
    </recommendedName>
</protein>
<organism evidence="4 5">
    <name type="scientific">Zingiber officinale</name>
    <name type="common">Ginger</name>
    <name type="synonym">Amomum zingiber</name>
    <dbReference type="NCBI Taxonomy" id="94328"/>
    <lineage>
        <taxon>Eukaryota</taxon>
        <taxon>Viridiplantae</taxon>
        <taxon>Streptophyta</taxon>
        <taxon>Embryophyta</taxon>
        <taxon>Tracheophyta</taxon>
        <taxon>Spermatophyta</taxon>
        <taxon>Magnoliopsida</taxon>
        <taxon>Liliopsida</taxon>
        <taxon>Zingiberales</taxon>
        <taxon>Zingiberaceae</taxon>
        <taxon>Zingiber</taxon>
    </lineage>
</organism>